<reference evidence="1" key="1">
    <citation type="submission" date="2020-05" db="EMBL/GenBank/DDBJ databases">
        <title>Mycena genomes resolve the evolution of fungal bioluminescence.</title>
        <authorList>
            <person name="Tsai I.J."/>
        </authorList>
    </citation>
    <scope>NUCLEOTIDE SEQUENCE</scope>
    <source>
        <strain evidence="1">CCC161011</strain>
    </source>
</reference>
<evidence type="ECO:0008006" key="3">
    <source>
        <dbReference type="Google" id="ProtNLM"/>
    </source>
</evidence>
<keyword evidence="2" id="KW-1185">Reference proteome</keyword>
<proteinExistence type="predicted"/>
<evidence type="ECO:0000313" key="1">
    <source>
        <dbReference type="EMBL" id="KAF7348772.1"/>
    </source>
</evidence>
<protein>
    <recommendedName>
        <fullName evidence="3">F-box domain-containing protein</fullName>
    </recommendedName>
</protein>
<gene>
    <name evidence="1" type="ORF">MVEN_01396700</name>
</gene>
<comment type="caution">
    <text evidence="1">The sequence shown here is derived from an EMBL/GenBank/DDBJ whole genome shotgun (WGS) entry which is preliminary data.</text>
</comment>
<name>A0A8H6XYT7_9AGAR</name>
<sequence length="401" mass="45367">MLLHLPQELVDSVVEELDDSSLPICALASKSFLHPSQRRIFRCINFHGAYPPGDRRFESLCSVLSESPHLVSYVRAVVVRLDIARFYRVARLLRACTRLGSLAICFTAQVVSLDMPNLPMELIDALLCRIASASLHHLEIWGQAGLLMPDSLLHFAVTSVRSLALRRITINQDPHSQARYIMARYRAPPVVHLQHLTFDLMGRQCISAARLIDYKKFGFLQGLQKLTLIQWSDRFVPLLEATAQTLQEFRVDLAAALWQGDTVFPHFPALSVVELRLPVDDPEWDNTQAPPTVQRLLRAAPLLKQLTIFYKARSEPPLRPRVPPSPWAVFDPLRPKERPRHLRVVKCFLCFPLNFQGDKVIASDNFASWVEAQMPTLSGTPLLTCSQGAPAKYASWDEWPA</sequence>
<dbReference type="AlphaFoldDB" id="A0A8H6XYT7"/>
<evidence type="ECO:0000313" key="2">
    <source>
        <dbReference type="Proteomes" id="UP000620124"/>
    </source>
</evidence>
<dbReference type="Proteomes" id="UP000620124">
    <property type="component" value="Unassembled WGS sequence"/>
</dbReference>
<accession>A0A8H6XYT7</accession>
<dbReference type="EMBL" id="JACAZI010000011">
    <property type="protein sequence ID" value="KAF7348772.1"/>
    <property type="molecule type" value="Genomic_DNA"/>
</dbReference>
<dbReference type="OrthoDB" id="2745898at2759"/>
<organism evidence="1 2">
    <name type="scientific">Mycena venus</name>
    <dbReference type="NCBI Taxonomy" id="2733690"/>
    <lineage>
        <taxon>Eukaryota</taxon>
        <taxon>Fungi</taxon>
        <taxon>Dikarya</taxon>
        <taxon>Basidiomycota</taxon>
        <taxon>Agaricomycotina</taxon>
        <taxon>Agaricomycetes</taxon>
        <taxon>Agaricomycetidae</taxon>
        <taxon>Agaricales</taxon>
        <taxon>Marasmiineae</taxon>
        <taxon>Mycenaceae</taxon>
        <taxon>Mycena</taxon>
    </lineage>
</organism>